<feature type="compositionally biased region" description="Basic and acidic residues" evidence="1">
    <location>
        <begin position="7"/>
        <end position="16"/>
    </location>
</feature>
<dbReference type="AlphaFoldDB" id="A0A438JLZ4"/>
<name>A0A438JLZ4_VITVI</name>
<sequence>MGKSKHSNKESTEVRTGHTLASIDQCAIKKEDYATSRTTNGSHARAAGQLARRRQPPAAPPARAAPVGQHAASQHAAGQRAAGQHAASAQPASTQPASAQPASTQPASAQPASTQPASAQPARASPRSAPPPSVSPRRQLASPTPPASRLHRQAVDSKGKTK</sequence>
<comment type="caution">
    <text evidence="2">The sequence shown here is derived from an EMBL/GenBank/DDBJ whole genome shotgun (WGS) entry which is preliminary data.</text>
</comment>
<dbReference type="Proteomes" id="UP000288805">
    <property type="component" value="Unassembled WGS sequence"/>
</dbReference>
<proteinExistence type="predicted"/>
<organism evidence="2 3">
    <name type="scientific">Vitis vinifera</name>
    <name type="common">Grape</name>
    <dbReference type="NCBI Taxonomy" id="29760"/>
    <lineage>
        <taxon>Eukaryota</taxon>
        <taxon>Viridiplantae</taxon>
        <taxon>Streptophyta</taxon>
        <taxon>Embryophyta</taxon>
        <taxon>Tracheophyta</taxon>
        <taxon>Spermatophyta</taxon>
        <taxon>Magnoliopsida</taxon>
        <taxon>eudicotyledons</taxon>
        <taxon>Gunneridae</taxon>
        <taxon>Pentapetalae</taxon>
        <taxon>rosids</taxon>
        <taxon>Vitales</taxon>
        <taxon>Vitaceae</taxon>
        <taxon>Viteae</taxon>
        <taxon>Vitis</taxon>
    </lineage>
</organism>
<feature type="compositionally biased region" description="Low complexity" evidence="1">
    <location>
        <begin position="61"/>
        <end position="127"/>
    </location>
</feature>
<evidence type="ECO:0000313" key="3">
    <source>
        <dbReference type="Proteomes" id="UP000288805"/>
    </source>
</evidence>
<evidence type="ECO:0000313" key="2">
    <source>
        <dbReference type="EMBL" id="RVX09964.1"/>
    </source>
</evidence>
<gene>
    <name evidence="2" type="ORF">CK203_013080</name>
</gene>
<protein>
    <submittedName>
        <fullName evidence="2">Uncharacterized protein</fullName>
    </submittedName>
</protein>
<feature type="region of interest" description="Disordered" evidence="1">
    <location>
        <begin position="1"/>
        <end position="162"/>
    </location>
</feature>
<accession>A0A438JLZ4</accession>
<reference evidence="2 3" key="1">
    <citation type="journal article" date="2018" name="PLoS Genet.">
        <title>Population sequencing reveals clonal diversity and ancestral inbreeding in the grapevine cultivar Chardonnay.</title>
        <authorList>
            <person name="Roach M.J."/>
            <person name="Johnson D.L."/>
            <person name="Bohlmann J."/>
            <person name="van Vuuren H.J."/>
            <person name="Jones S.J."/>
            <person name="Pretorius I.S."/>
            <person name="Schmidt S.A."/>
            <person name="Borneman A.R."/>
        </authorList>
    </citation>
    <scope>NUCLEOTIDE SEQUENCE [LARGE SCALE GENOMIC DNA]</scope>
    <source>
        <strain evidence="3">cv. Chardonnay</strain>
        <tissue evidence="2">Leaf</tissue>
    </source>
</reference>
<dbReference type="EMBL" id="QGNW01000036">
    <property type="protein sequence ID" value="RVX09964.1"/>
    <property type="molecule type" value="Genomic_DNA"/>
</dbReference>
<evidence type="ECO:0000256" key="1">
    <source>
        <dbReference type="SAM" id="MobiDB-lite"/>
    </source>
</evidence>
<feature type="compositionally biased region" description="Basic and acidic residues" evidence="1">
    <location>
        <begin position="153"/>
        <end position="162"/>
    </location>
</feature>